<dbReference type="GO" id="GO:0004635">
    <property type="term" value="F:phosphoribosyl-AMP cyclohydrolase activity"/>
    <property type="evidence" value="ECO:0007669"/>
    <property type="project" value="UniProtKB-EC"/>
</dbReference>
<evidence type="ECO:0000256" key="1">
    <source>
        <dbReference type="ARBA" id="ARBA00000024"/>
    </source>
</evidence>
<dbReference type="InterPro" id="IPR023019">
    <property type="entry name" value="His_synth_HisIE"/>
</dbReference>
<keyword evidence="9" id="KW-0028">Amino-acid biosynthesis</keyword>
<keyword evidence="14" id="KW-0511">Multifunctional enzyme</keyword>
<evidence type="ECO:0000256" key="4">
    <source>
        <dbReference type="ARBA" id="ARBA00005169"/>
    </source>
</evidence>
<keyword evidence="13" id="KW-0368">Histidine biosynthesis</keyword>
<evidence type="ECO:0000256" key="10">
    <source>
        <dbReference type="ARBA" id="ARBA00022741"/>
    </source>
</evidence>
<dbReference type="Pfam" id="PF01503">
    <property type="entry name" value="PRA-PH"/>
    <property type="match status" value="1"/>
</dbReference>
<dbReference type="CDD" id="cd11534">
    <property type="entry name" value="NTP-PPase_HisIE_like"/>
    <property type="match status" value="1"/>
</dbReference>
<dbReference type="GO" id="GO:0005524">
    <property type="term" value="F:ATP binding"/>
    <property type="evidence" value="ECO:0007669"/>
    <property type="project" value="UniProtKB-KW"/>
</dbReference>
<evidence type="ECO:0000256" key="7">
    <source>
        <dbReference type="ARBA" id="ARBA00008299"/>
    </source>
</evidence>
<dbReference type="PANTHER" id="PTHR42945">
    <property type="entry name" value="HISTIDINE BIOSYNTHESIS BIFUNCTIONAL PROTEIN"/>
    <property type="match status" value="1"/>
</dbReference>
<comment type="catalytic activity">
    <reaction evidence="1">
        <text>1-(5-phospho-beta-D-ribosyl)-5'-AMP + H2O = 1-(5-phospho-beta-D-ribosyl)-5-[(5-phospho-beta-D-ribosylamino)methylideneamino]imidazole-4-carboxamide</text>
        <dbReference type="Rhea" id="RHEA:20049"/>
        <dbReference type="ChEBI" id="CHEBI:15377"/>
        <dbReference type="ChEBI" id="CHEBI:58435"/>
        <dbReference type="ChEBI" id="CHEBI:59457"/>
        <dbReference type="EC" id="3.5.4.19"/>
    </reaction>
</comment>
<evidence type="ECO:0000256" key="8">
    <source>
        <dbReference type="ARBA" id="ARBA00022490"/>
    </source>
</evidence>
<keyword evidence="11" id="KW-0378">Hydrolase</keyword>
<dbReference type="Pfam" id="PF01502">
    <property type="entry name" value="PRA-CH"/>
    <property type="match status" value="1"/>
</dbReference>
<comment type="subcellular location">
    <subcellularLocation>
        <location evidence="3">Cytoplasm</location>
    </subcellularLocation>
</comment>
<keyword evidence="17" id="KW-1185">Reference proteome</keyword>
<evidence type="ECO:0000313" key="17">
    <source>
        <dbReference type="Proteomes" id="UP000762676"/>
    </source>
</evidence>
<dbReference type="InterPro" id="IPR038019">
    <property type="entry name" value="PRib_AMP_CycHydrolase_sf"/>
</dbReference>
<comment type="pathway">
    <text evidence="5">Amino-acid biosynthesis; L-histidine biosynthesis; L-histidine from 5-phospho-alpha-D-ribose 1-diphosphate: step 2/9.</text>
</comment>
<dbReference type="Proteomes" id="UP000762676">
    <property type="component" value="Unassembled WGS sequence"/>
</dbReference>
<evidence type="ECO:0000256" key="2">
    <source>
        <dbReference type="ARBA" id="ARBA00001460"/>
    </source>
</evidence>
<dbReference type="EMBL" id="BMAT01009321">
    <property type="protein sequence ID" value="GFS03994.1"/>
    <property type="molecule type" value="Genomic_DNA"/>
</dbReference>
<comment type="caution">
    <text evidence="16">The sequence shown here is derived from an EMBL/GenBank/DDBJ whole genome shotgun (WGS) entry which is preliminary data.</text>
</comment>
<feature type="domain" description="Phosphoribosyl-AMP cyclohydrolase" evidence="15">
    <location>
        <begin position="29"/>
        <end position="101"/>
    </location>
</feature>
<dbReference type="SUPFAM" id="SSF141734">
    <property type="entry name" value="HisI-like"/>
    <property type="match status" value="1"/>
</dbReference>
<comment type="catalytic activity">
    <reaction evidence="2">
        <text>1-(5-phospho-beta-D-ribosyl)-ATP + H2O = 1-(5-phospho-beta-D-ribosyl)-5'-AMP + diphosphate + H(+)</text>
        <dbReference type="Rhea" id="RHEA:22828"/>
        <dbReference type="ChEBI" id="CHEBI:15377"/>
        <dbReference type="ChEBI" id="CHEBI:15378"/>
        <dbReference type="ChEBI" id="CHEBI:33019"/>
        <dbReference type="ChEBI" id="CHEBI:59457"/>
        <dbReference type="ChEBI" id="CHEBI:73183"/>
        <dbReference type="EC" id="3.6.1.31"/>
    </reaction>
</comment>
<reference evidence="16 17" key="1">
    <citation type="journal article" date="2021" name="Elife">
        <title>Chloroplast acquisition without the gene transfer in kleptoplastic sea slugs, Plakobranchus ocellatus.</title>
        <authorList>
            <person name="Maeda T."/>
            <person name="Takahashi S."/>
            <person name="Yoshida T."/>
            <person name="Shimamura S."/>
            <person name="Takaki Y."/>
            <person name="Nagai Y."/>
            <person name="Toyoda A."/>
            <person name="Suzuki Y."/>
            <person name="Arimoto A."/>
            <person name="Ishii H."/>
            <person name="Satoh N."/>
            <person name="Nishiyama T."/>
            <person name="Hasebe M."/>
            <person name="Maruyama T."/>
            <person name="Minagawa J."/>
            <person name="Obokata J."/>
            <person name="Shigenobu S."/>
        </authorList>
    </citation>
    <scope>NUCLEOTIDE SEQUENCE [LARGE SCALE GENOMIC DNA]</scope>
</reference>
<dbReference type="InterPro" id="IPR002496">
    <property type="entry name" value="PRib_AMP_CycHydrolase_dom"/>
</dbReference>
<evidence type="ECO:0000256" key="5">
    <source>
        <dbReference type="ARBA" id="ARBA00005204"/>
    </source>
</evidence>
<dbReference type="SUPFAM" id="SSF101386">
    <property type="entry name" value="all-alpha NTP pyrophosphatases"/>
    <property type="match status" value="1"/>
</dbReference>
<dbReference type="AlphaFoldDB" id="A0AAV4I158"/>
<dbReference type="InterPro" id="IPR008179">
    <property type="entry name" value="HisE"/>
</dbReference>
<dbReference type="FunFam" id="3.10.20.810:FF:000001">
    <property type="entry name" value="Histidine biosynthesis bifunctional protein HisIE"/>
    <property type="match status" value="1"/>
</dbReference>
<comment type="pathway">
    <text evidence="4">Amino-acid biosynthesis; L-histidine biosynthesis; L-histidine from 5-phospho-alpha-D-ribose 1-diphosphate: step 3/9.</text>
</comment>
<accession>A0AAV4I158</accession>
<comment type="similarity">
    <text evidence="7">In the N-terminal section; belongs to the PRA-CH family.</text>
</comment>
<evidence type="ECO:0000259" key="15">
    <source>
        <dbReference type="Pfam" id="PF01502"/>
    </source>
</evidence>
<name>A0AAV4I158_9GAST</name>
<protein>
    <submittedName>
        <fullName evidence="16">Histidine biosynthesis bifunctional protein HisIE</fullName>
    </submittedName>
</protein>
<dbReference type="GO" id="GO:0000105">
    <property type="term" value="P:L-histidine biosynthetic process"/>
    <property type="evidence" value="ECO:0007669"/>
    <property type="project" value="UniProtKB-KW"/>
</dbReference>
<evidence type="ECO:0000256" key="11">
    <source>
        <dbReference type="ARBA" id="ARBA00022801"/>
    </source>
</evidence>
<dbReference type="PANTHER" id="PTHR42945:SF9">
    <property type="entry name" value="HISTIDINE BIOSYNTHESIS BIFUNCTIONAL PROTEIN HISIE"/>
    <property type="match status" value="1"/>
</dbReference>
<dbReference type="NCBIfam" id="TIGR03188">
    <property type="entry name" value="histidine_hisI"/>
    <property type="match status" value="1"/>
</dbReference>
<evidence type="ECO:0000256" key="9">
    <source>
        <dbReference type="ARBA" id="ARBA00022605"/>
    </source>
</evidence>
<dbReference type="Gene3D" id="3.10.20.810">
    <property type="entry name" value="Phosphoribosyl-AMP cyclohydrolase"/>
    <property type="match status" value="1"/>
</dbReference>
<sequence length="201" mass="22698">MIVTPNFNKNPDRLVPAIIQDSNTKKVLMLGYMDESALKKTMETKRVTFLSRRKKCLWTKGEESGNFLELVSIKADCDNDALLVLVKPKGPICHKGTDTCWGEKNTPSYGFISNIEHVISERKDKNSAKGSYIKSLFEKGINKITQKVGEEAVELIIEAKGNDDSLFLNEATDLLFHYLILLQQKGFSLKDVETILEKRAE</sequence>
<evidence type="ECO:0000256" key="14">
    <source>
        <dbReference type="ARBA" id="ARBA00023268"/>
    </source>
</evidence>
<dbReference type="HAMAP" id="MF_01019">
    <property type="entry name" value="HisIE"/>
    <property type="match status" value="1"/>
</dbReference>
<gene>
    <name evidence="16" type="ORF">ElyMa_004645200</name>
</gene>
<proteinExistence type="inferred from homology"/>
<keyword evidence="8" id="KW-0963">Cytoplasm</keyword>
<dbReference type="HAMAP" id="MF_01020">
    <property type="entry name" value="HisE"/>
    <property type="match status" value="1"/>
</dbReference>
<organism evidence="16 17">
    <name type="scientific">Elysia marginata</name>
    <dbReference type="NCBI Taxonomy" id="1093978"/>
    <lineage>
        <taxon>Eukaryota</taxon>
        <taxon>Metazoa</taxon>
        <taxon>Spiralia</taxon>
        <taxon>Lophotrochozoa</taxon>
        <taxon>Mollusca</taxon>
        <taxon>Gastropoda</taxon>
        <taxon>Heterobranchia</taxon>
        <taxon>Euthyneura</taxon>
        <taxon>Panpulmonata</taxon>
        <taxon>Sacoglossa</taxon>
        <taxon>Placobranchoidea</taxon>
        <taxon>Plakobranchidae</taxon>
        <taxon>Elysia</taxon>
    </lineage>
</organism>
<evidence type="ECO:0000313" key="16">
    <source>
        <dbReference type="EMBL" id="GFS03994.1"/>
    </source>
</evidence>
<dbReference type="Gene3D" id="1.10.287.1080">
    <property type="entry name" value="MazG-like"/>
    <property type="match status" value="1"/>
</dbReference>
<evidence type="ECO:0000256" key="6">
    <source>
        <dbReference type="ARBA" id="ARBA00007731"/>
    </source>
</evidence>
<dbReference type="InterPro" id="IPR021130">
    <property type="entry name" value="PRib-ATP_PPHydrolase-like"/>
</dbReference>
<keyword evidence="10" id="KW-0547">Nucleotide-binding</keyword>
<dbReference type="GO" id="GO:0004636">
    <property type="term" value="F:phosphoribosyl-ATP diphosphatase activity"/>
    <property type="evidence" value="ECO:0007669"/>
    <property type="project" value="UniProtKB-EC"/>
</dbReference>
<evidence type="ECO:0000256" key="12">
    <source>
        <dbReference type="ARBA" id="ARBA00022840"/>
    </source>
</evidence>
<dbReference type="GO" id="GO:0005737">
    <property type="term" value="C:cytoplasm"/>
    <property type="evidence" value="ECO:0007669"/>
    <property type="project" value="UniProtKB-SubCell"/>
</dbReference>
<dbReference type="NCBIfam" id="NF002747">
    <property type="entry name" value="PRK02759.1"/>
    <property type="match status" value="1"/>
</dbReference>
<comment type="similarity">
    <text evidence="6">In the C-terminal section; belongs to the PRA-PH family.</text>
</comment>
<evidence type="ECO:0000256" key="13">
    <source>
        <dbReference type="ARBA" id="ARBA00023102"/>
    </source>
</evidence>
<evidence type="ECO:0000256" key="3">
    <source>
        <dbReference type="ARBA" id="ARBA00004496"/>
    </source>
</evidence>
<keyword evidence="12" id="KW-0067">ATP-binding</keyword>